<dbReference type="Proteomes" id="UP000594263">
    <property type="component" value="Unplaced"/>
</dbReference>
<dbReference type="EnsemblPlants" id="Kaladp0059s0115.1.v1.1">
    <property type="protein sequence ID" value="Kaladp0059s0115.1.v1.1.CDS.1"/>
    <property type="gene ID" value="Kaladp0059s0115.v1.1"/>
</dbReference>
<evidence type="ECO:0000313" key="3">
    <source>
        <dbReference type="EnsemblPlants" id="Kaladp0059s0115.1.v1.1.CDS.1"/>
    </source>
</evidence>
<evidence type="ECO:0000313" key="4">
    <source>
        <dbReference type="Proteomes" id="UP000594263"/>
    </source>
</evidence>
<feature type="compositionally biased region" description="Polar residues" evidence="1">
    <location>
        <begin position="73"/>
        <end position="94"/>
    </location>
</feature>
<organism evidence="3 4">
    <name type="scientific">Kalanchoe fedtschenkoi</name>
    <name type="common">Lavender scallops</name>
    <name type="synonym">South American air plant</name>
    <dbReference type="NCBI Taxonomy" id="63787"/>
    <lineage>
        <taxon>Eukaryota</taxon>
        <taxon>Viridiplantae</taxon>
        <taxon>Streptophyta</taxon>
        <taxon>Embryophyta</taxon>
        <taxon>Tracheophyta</taxon>
        <taxon>Spermatophyta</taxon>
        <taxon>Magnoliopsida</taxon>
        <taxon>eudicotyledons</taxon>
        <taxon>Gunneridae</taxon>
        <taxon>Pentapetalae</taxon>
        <taxon>Saxifragales</taxon>
        <taxon>Crassulaceae</taxon>
        <taxon>Kalanchoe</taxon>
    </lineage>
</organism>
<reference evidence="3" key="1">
    <citation type="submission" date="2021-01" db="UniProtKB">
        <authorList>
            <consortium name="EnsemblPlants"/>
        </authorList>
    </citation>
    <scope>IDENTIFICATION</scope>
</reference>
<keyword evidence="4" id="KW-1185">Reference proteome</keyword>
<keyword evidence="2" id="KW-1133">Transmembrane helix</keyword>
<accession>A0A7N0ZZJ9</accession>
<feature type="region of interest" description="Disordered" evidence="1">
    <location>
        <begin position="70"/>
        <end position="96"/>
    </location>
</feature>
<keyword evidence="2" id="KW-0472">Membrane</keyword>
<keyword evidence="2" id="KW-0812">Transmembrane</keyword>
<feature type="transmembrane region" description="Helical" evidence="2">
    <location>
        <begin position="35"/>
        <end position="53"/>
    </location>
</feature>
<evidence type="ECO:0000256" key="1">
    <source>
        <dbReference type="SAM" id="MobiDB-lite"/>
    </source>
</evidence>
<evidence type="ECO:0000256" key="2">
    <source>
        <dbReference type="SAM" id="Phobius"/>
    </source>
</evidence>
<dbReference type="Gramene" id="Kaladp0059s0115.1.v1.1">
    <property type="protein sequence ID" value="Kaladp0059s0115.1.v1.1.CDS.1"/>
    <property type="gene ID" value="Kaladp0059s0115.v1.1"/>
</dbReference>
<proteinExistence type="predicted"/>
<name>A0A7N0ZZJ9_KALFE</name>
<feature type="region of interest" description="Disordered" evidence="1">
    <location>
        <begin position="1"/>
        <end position="31"/>
    </location>
</feature>
<dbReference type="AlphaFoldDB" id="A0A7N0ZZJ9"/>
<protein>
    <submittedName>
        <fullName evidence="3">Uncharacterized protein</fullName>
    </submittedName>
</protein>
<sequence length="116" mass="12267">MGGGDGKNHREKTRQAAAKEANSLPPPSSSTSTRLLLFMAPLVLVSVMLAVLGPKSLDWDFKFQSLWAAGSPSRGSLNSNTEVDGGVSPTSSPIKSVDETSVRDCYVLRNSDSVLS</sequence>